<name>A0AC61MPI0_9FIRM</name>
<keyword evidence="2" id="KW-1185">Reference proteome</keyword>
<proteinExistence type="predicted"/>
<dbReference type="EMBL" id="CP066744">
    <property type="protein sequence ID" value="QQK07307.1"/>
    <property type="molecule type" value="Genomic_DNA"/>
</dbReference>
<accession>A0AC61MPI0</accession>
<reference evidence="1 2" key="1">
    <citation type="journal article" date="2022" name="Int. J. Syst. Evol. Microbiol.">
        <title>Miniphocaeibacter halophilus sp. nov., an ammonium-tolerant acetate-producing bacterium isolated from a biogas system.</title>
        <authorList>
            <person name="Schnurer A."/>
            <person name="Singh A."/>
            <person name="Bi S."/>
            <person name="Qiao W."/>
            <person name="Westerholm M."/>
        </authorList>
    </citation>
    <scope>NUCLEOTIDE SEQUENCE [LARGE SCALE GENOMIC DNA]</scope>
    <source>
        <strain evidence="1 2">AMB_01</strain>
    </source>
</reference>
<evidence type="ECO:0000313" key="2">
    <source>
        <dbReference type="Proteomes" id="UP000595814"/>
    </source>
</evidence>
<protein>
    <submittedName>
        <fullName evidence="1">Helix-turn-helix domain-containing protein</fullName>
    </submittedName>
</protein>
<sequence length="123" mass="14466">MEKLVEVAILFDYYGELLSKKQFKMVDEYYNEDLSLTEIAELNNISKQAVSENLKRAINKLYSFEKKLNLINKGYNASKLLKKIKEDLNNLALKYSFSEEIIYKDIIFEIDKFLDENAGDNYL</sequence>
<evidence type="ECO:0000313" key="1">
    <source>
        <dbReference type="EMBL" id="QQK07307.1"/>
    </source>
</evidence>
<gene>
    <name evidence="1" type="ORF">JFY71_08260</name>
</gene>
<dbReference type="Proteomes" id="UP000595814">
    <property type="component" value="Chromosome"/>
</dbReference>
<organism evidence="1 2">
    <name type="scientific">Miniphocaeibacter halophilus</name>
    <dbReference type="NCBI Taxonomy" id="2931922"/>
    <lineage>
        <taxon>Bacteria</taxon>
        <taxon>Bacillati</taxon>
        <taxon>Bacillota</taxon>
        <taxon>Tissierellia</taxon>
        <taxon>Tissierellales</taxon>
        <taxon>Peptoniphilaceae</taxon>
        <taxon>Miniphocaeibacter</taxon>
    </lineage>
</organism>